<name>A0AA42DKF7_9FIRM</name>
<comment type="caution">
    <text evidence="7">The sequence shown here is derived from an EMBL/GenBank/DDBJ whole genome shotgun (WGS) entry which is preliminary data.</text>
</comment>
<dbReference type="Proteomes" id="UP001169242">
    <property type="component" value="Unassembled WGS sequence"/>
</dbReference>
<evidence type="ECO:0000256" key="4">
    <source>
        <dbReference type="SAM" id="SignalP"/>
    </source>
</evidence>
<evidence type="ECO:0000256" key="3">
    <source>
        <dbReference type="SAM" id="MobiDB-lite"/>
    </source>
</evidence>
<keyword evidence="1" id="KW-0646">Protease inhibitor</keyword>
<evidence type="ECO:0000256" key="1">
    <source>
        <dbReference type="ARBA" id="ARBA00022690"/>
    </source>
</evidence>
<proteinExistence type="predicted"/>
<dbReference type="InterPro" id="IPR052781">
    <property type="entry name" value="Cys_protease_inhibitor_I42"/>
</dbReference>
<dbReference type="InterPro" id="IPR012854">
    <property type="entry name" value="Cu_amine_oxidase-like_N"/>
</dbReference>
<evidence type="ECO:0000313" key="7">
    <source>
        <dbReference type="EMBL" id="MDA3730541.1"/>
    </source>
</evidence>
<reference evidence="7" key="1">
    <citation type="journal article" date="2023" name="Int. J. Syst. Evol. Microbiol.">
        <title>&lt;i&gt;Holtiella tumoricola&lt;/i&gt; gen. nov. sp. nov., isolated from a human clinical sample.</title>
        <authorList>
            <person name="Allen-Vercoe E."/>
            <person name="Daigneault M.C."/>
            <person name="Vancuren S.J."/>
            <person name="Cochrane K."/>
            <person name="O'Neal L.L."/>
            <person name="Sankaranarayanan K."/>
            <person name="Lawson P.A."/>
        </authorList>
    </citation>
    <scope>NUCLEOTIDE SEQUENCE</scope>
    <source>
        <strain evidence="7">CC70A</strain>
    </source>
</reference>
<dbReference type="InterPro" id="IPR036331">
    <property type="entry name" value="Chagasin-like_sf"/>
</dbReference>
<organism evidence="7 8">
    <name type="scientific">Holtiella tumoricola</name>
    <dbReference type="NCBI Taxonomy" id="3018743"/>
    <lineage>
        <taxon>Bacteria</taxon>
        <taxon>Bacillati</taxon>
        <taxon>Bacillota</taxon>
        <taxon>Clostridia</taxon>
        <taxon>Lachnospirales</taxon>
        <taxon>Cellulosilyticaceae</taxon>
        <taxon>Holtiella</taxon>
    </lineage>
</organism>
<dbReference type="PANTHER" id="PTHR36530:SF1">
    <property type="entry name" value="AMOEBIASIN-1"/>
    <property type="match status" value="1"/>
</dbReference>
<dbReference type="RefSeq" id="WP_271011147.1">
    <property type="nucleotide sequence ID" value="NZ_JAQIFT010000014.1"/>
</dbReference>
<dbReference type="PANTHER" id="PTHR36530">
    <property type="entry name" value="INHIBITOR OF CYSTEINE PEPTIDASE"/>
    <property type="match status" value="1"/>
</dbReference>
<sequence>MPKLKLTHLVLIALVSCSSYVYANDTPKEFVTILLDGQVDTKVIASDNTTYFPIRLINNSLGYTLTWDASTKSVLLENNQNKISITAGKSNYILNNITHQLPKPIKLIENILYAPQEFFELAFNIKPTHVQNSIELVPSTPEPTTPEELLETPLPPDKETPSTSAEDRVLPLFEGTNTYNVGQKLTIKLAENPSTGYKWQVTFPEGITILEDYFTPSGTNLPGEGGEHTWIIRANAVDTYVIEFKKARPTEPDNVIDTKVFKLKTK</sequence>
<dbReference type="InterPro" id="IPR018990">
    <property type="entry name" value="Prot_inh_I42_chagasin"/>
</dbReference>
<accession>A0AA42DKF7</accession>
<protein>
    <submittedName>
        <fullName evidence="7">Protease inhibitor I42 family protein</fullName>
    </submittedName>
</protein>
<dbReference type="SUPFAM" id="SSF55383">
    <property type="entry name" value="Copper amine oxidase, domain N"/>
    <property type="match status" value="1"/>
</dbReference>
<dbReference type="Gene3D" id="3.30.457.10">
    <property type="entry name" value="Copper amine oxidase-like, N-terminal domain"/>
    <property type="match status" value="1"/>
</dbReference>
<dbReference type="Pfam" id="PF09394">
    <property type="entry name" value="Inhibitor_I42"/>
    <property type="match status" value="1"/>
</dbReference>
<feature type="domain" description="Copper amine oxidase-like N-terminal" evidence="5">
    <location>
        <begin position="40"/>
        <end position="126"/>
    </location>
</feature>
<gene>
    <name evidence="7" type="ORF">PBV87_03345</name>
</gene>
<evidence type="ECO:0000256" key="2">
    <source>
        <dbReference type="ARBA" id="ARBA00022704"/>
    </source>
</evidence>
<dbReference type="Pfam" id="PF07833">
    <property type="entry name" value="Cu_amine_oxidN1"/>
    <property type="match status" value="1"/>
</dbReference>
<feature type="domain" description="Proteinase inhibitor I42 chagasin" evidence="6">
    <location>
        <begin position="180"/>
        <end position="263"/>
    </location>
</feature>
<evidence type="ECO:0000259" key="6">
    <source>
        <dbReference type="Pfam" id="PF09394"/>
    </source>
</evidence>
<feature type="chain" id="PRO_5041244543" evidence="4">
    <location>
        <begin position="24"/>
        <end position="266"/>
    </location>
</feature>
<dbReference type="PROSITE" id="PS51257">
    <property type="entry name" value="PROKAR_LIPOPROTEIN"/>
    <property type="match status" value="1"/>
</dbReference>
<feature type="signal peptide" evidence="4">
    <location>
        <begin position="1"/>
        <end position="23"/>
    </location>
</feature>
<dbReference type="InterPro" id="IPR036582">
    <property type="entry name" value="Mao_N_sf"/>
</dbReference>
<evidence type="ECO:0000313" key="8">
    <source>
        <dbReference type="Proteomes" id="UP001169242"/>
    </source>
</evidence>
<keyword evidence="2" id="KW-0789">Thiol protease inhibitor</keyword>
<feature type="compositionally biased region" description="Basic and acidic residues" evidence="3">
    <location>
        <begin position="156"/>
        <end position="165"/>
    </location>
</feature>
<dbReference type="GO" id="GO:0004869">
    <property type="term" value="F:cysteine-type endopeptidase inhibitor activity"/>
    <property type="evidence" value="ECO:0007669"/>
    <property type="project" value="UniProtKB-KW"/>
</dbReference>
<feature type="region of interest" description="Disordered" evidence="3">
    <location>
        <begin position="138"/>
        <end position="165"/>
    </location>
</feature>
<keyword evidence="8" id="KW-1185">Reference proteome</keyword>
<keyword evidence="4" id="KW-0732">Signal</keyword>
<dbReference type="AlphaFoldDB" id="A0AA42DKF7"/>
<dbReference type="EMBL" id="JAQIFT010000014">
    <property type="protein sequence ID" value="MDA3730541.1"/>
    <property type="molecule type" value="Genomic_DNA"/>
</dbReference>
<dbReference type="SUPFAM" id="SSF141066">
    <property type="entry name" value="ICP-like"/>
    <property type="match status" value="1"/>
</dbReference>
<dbReference type="Gene3D" id="2.60.40.2020">
    <property type="match status" value="1"/>
</dbReference>
<evidence type="ECO:0000259" key="5">
    <source>
        <dbReference type="Pfam" id="PF07833"/>
    </source>
</evidence>